<name>M5DW65_9GAMM</name>
<reference evidence="1 2" key="1">
    <citation type="journal article" date="2013" name="Genome Announc.">
        <title>Genome Sequence of Thalassolituus oleivorans MIL-1 (DSM 14913T).</title>
        <authorList>
            <person name="Golyshin P.N."/>
            <person name="Werner J."/>
            <person name="Chernikova T.N."/>
            <person name="Tran H."/>
            <person name="Ferrer M."/>
            <person name="Yakimov M.M."/>
            <person name="Teeling H."/>
            <person name="Golyshina O.V."/>
        </authorList>
    </citation>
    <scope>NUCLEOTIDE SEQUENCE [LARGE SCALE GENOMIC DNA]</scope>
    <source>
        <strain evidence="1 2">MIL-1</strain>
    </source>
</reference>
<dbReference type="EMBL" id="HF680312">
    <property type="protein sequence ID" value="CCU74062.1"/>
    <property type="molecule type" value="Genomic_DNA"/>
</dbReference>
<gene>
    <name evidence="1" type="ORF">TOL_3679</name>
</gene>
<keyword evidence="2" id="KW-1185">Reference proteome</keyword>
<dbReference type="KEGG" id="tol:TOL_3679"/>
<dbReference type="AlphaFoldDB" id="M5DW65"/>
<evidence type="ECO:0000313" key="2">
    <source>
        <dbReference type="Proteomes" id="UP000011866"/>
    </source>
</evidence>
<sequence>MPSSIVEKDPLMRVFYFMQLTQIKSVLRQQINFSDLLTFTQNIPVE</sequence>
<evidence type="ECO:0000313" key="1">
    <source>
        <dbReference type="EMBL" id="CCU74062.1"/>
    </source>
</evidence>
<protein>
    <submittedName>
        <fullName evidence="1">Uncharacterized protein</fullName>
    </submittedName>
</protein>
<accession>M5DW65</accession>
<dbReference type="HOGENOM" id="CLU_3190076_0_0_6"/>
<organism evidence="1 2">
    <name type="scientific">Thalassolituus oleivorans MIL-1</name>
    <dbReference type="NCBI Taxonomy" id="1298593"/>
    <lineage>
        <taxon>Bacteria</taxon>
        <taxon>Pseudomonadati</taxon>
        <taxon>Pseudomonadota</taxon>
        <taxon>Gammaproteobacteria</taxon>
        <taxon>Oceanospirillales</taxon>
        <taxon>Oceanospirillaceae</taxon>
        <taxon>Thalassolituus</taxon>
    </lineage>
</organism>
<proteinExistence type="predicted"/>
<dbReference type="Proteomes" id="UP000011866">
    <property type="component" value="Chromosome"/>
</dbReference>